<evidence type="ECO:0000256" key="1">
    <source>
        <dbReference type="SAM" id="Phobius"/>
    </source>
</evidence>
<keyword evidence="1" id="KW-0472">Membrane</keyword>
<protein>
    <submittedName>
        <fullName evidence="2">Uncharacterized protein</fullName>
    </submittedName>
</protein>
<evidence type="ECO:0000313" key="2">
    <source>
        <dbReference type="EMBL" id="RPB28142.1"/>
    </source>
</evidence>
<feature type="transmembrane region" description="Helical" evidence="1">
    <location>
        <begin position="116"/>
        <end position="135"/>
    </location>
</feature>
<proteinExistence type="predicted"/>
<keyword evidence="1" id="KW-1133">Transmembrane helix</keyword>
<evidence type="ECO:0000313" key="3">
    <source>
        <dbReference type="Proteomes" id="UP000267821"/>
    </source>
</evidence>
<dbReference type="Proteomes" id="UP000267821">
    <property type="component" value="Unassembled WGS sequence"/>
</dbReference>
<keyword evidence="1" id="KW-0812">Transmembrane</keyword>
<dbReference type="EMBL" id="ML121530">
    <property type="protein sequence ID" value="RPB28142.1"/>
    <property type="molecule type" value="Genomic_DNA"/>
</dbReference>
<feature type="transmembrane region" description="Helical" evidence="1">
    <location>
        <begin position="89"/>
        <end position="110"/>
    </location>
</feature>
<accession>A0A3N4M436</accession>
<reference evidence="2 3" key="1">
    <citation type="journal article" date="2018" name="Nat. Ecol. Evol.">
        <title>Pezizomycetes genomes reveal the molecular basis of ectomycorrhizal truffle lifestyle.</title>
        <authorList>
            <person name="Murat C."/>
            <person name="Payen T."/>
            <person name="Noel B."/>
            <person name="Kuo A."/>
            <person name="Morin E."/>
            <person name="Chen J."/>
            <person name="Kohler A."/>
            <person name="Krizsan K."/>
            <person name="Balestrini R."/>
            <person name="Da Silva C."/>
            <person name="Montanini B."/>
            <person name="Hainaut M."/>
            <person name="Levati E."/>
            <person name="Barry K.W."/>
            <person name="Belfiori B."/>
            <person name="Cichocki N."/>
            <person name="Clum A."/>
            <person name="Dockter R.B."/>
            <person name="Fauchery L."/>
            <person name="Guy J."/>
            <person name="Iotti M."/>
            <person name="Le Tacon F."/>
            <person name="Lindquist E.A."/>
            <person name="Lipzen A."/>
            <person name="Malagnac F."/>
            <person name="Mello A."/>
            <person name="Molinier V."/>
            <person name="Miyauchi S."/>
            <person name="Poulain J."/>
            <person name="Riccioni C."/>
            <person name="Rubini A."/>
            <person name="Sitrit Y."/>
            <person name="Splivallo R."/>
            <person name="Traeger S."/>
            <person name="Wang M."/>
            <person name="Zifcakova L."/>
            <person name="Wipf D."/>
            <person name="Zambonelli A."/>
            <person name="Paolocci F."/>
            <person name="Nowrousian M."/>
            <person name="Ottonello S."/>
            <person name="Baldrian P."/>
            <person name="Spatafora J.W."/>
            <person name="Henrissat B."/>
            <person name="Nagy L.G."/>
            <person name="Aury J.M."/>
            <person name="Wincker P."/>
            <person name="Grigoriev I.V."/>
            <person name="Bonfante P."/>
            <person name="Martin F.M."/>
        </authorList>
    </citation>
    <scope>NUCLEOTIDE SEQUENCE [LARGE SCALE GENOMIC DNA]</scope>
    <source>
        <strain evidence="2 3">ATCC MYA-4762</strain>
    </source>
</reference>
<dbReference type="AlphaFoldDB" id="A0A3N4M436"/>
<name>A0A3N4M436_9PEZI</name>
<keyword evidence="3" id="KW-1185">Reference proteome</keyword>
<dbReference type="OrthoDB" id="5471770at2759"/>
<gene>
    <name evidence="2" type="ORF">L211DRAFT_846104</name>
</gene>
<organism evidence="2 3">
    <name type="scientific">Terfezia boudieri ATCC MYA-4762</name>
    <dbReference type="NCBI Taxonomy" id="1051890"/>
    <lineage>
        <taxon>Eukaryota</taxon>
        <taxon>Fungi</taxon>
        <taxon>Dikarya</taxon>
        <taxon>Ascomycota</taxon>
        <taxon>Pezizomycotina</taxon>
        <taxon>Pezizomycetes</taxon>
        <taxon>Pezizales</taxon>
        <taxon>Pezizaceae</taxon>
        <taxon>Terfezia</taxon>
    </lineage>
</organism>
<sequence>MVLNPMTAAAHKVNERTGLPASPRITLGHVSGSHQNCHFPVPFKVSLQPVGIRYPVNTYTCATSISNWNLVSPIPPSRIHRRCRRRRRYHWAISYIGQILTTSVFILGIYSLPMKITFIFLTTAYVALVGALNTLSDEFANTPDSIRVVMQSVPSTCVPTITRSCVCRDGLYITKVSALLQQPDSGCSDSDKIIHLDGCTMGVARIWLRRDRSGIVSTLDQIAGPSASVLEYGTGMRWTI</sequence>
<dbReference type="InParanoid" id="A0A3N4M436"/>